<name>A0A2H3KWB2_9FLAO</name>
<dbReference type="InterPro" id="IPR001130">
    <property type="entry name" value="TatD-like"/>
</dbReference>
<evidence type="ECO:0000313" key="2">
    <source>
        <dbReference type="EMBL" id="PDS25020.1"/>
    </source>
</evidence>
<feature type="binding site" evidence="1">
    <location>
        <position position="129"/>
    </location>
    <ligand>
        <name>a divalent metal cation</name>
        <dbReference type="ChEBI" id="CHEBI:60240"/>
        <label>2</label>
    </ligand>
</feature>
<dbReference type="PIRSF" id="PIRSF005902">
    <property type="entry name" value="DNase_TatD"/>
    <property type="match status" value="1"/>
</dbReference>
<dbReference type="SUPFAM" id="SSF51556">
    <property type="entry name" value="Metallo-dependent hydrolases"/>
    <property type="match status" value="1"/>
</dbReference>
<dbReference type="OrthoDB" id="664222at2"/>
<dbReference type="GO" id="GO:0016788">
    <property type="term" value="F:hydrolase activity, acting on ester bonds"/>
    <property type="evidence" value="ECO:0007669"/>
    <property type="project" value="InterPro"/>
</dbReference>
<protein>
    <submittedName>
        <fullName evidence="2">Hydrolase TatD</fullName>
    </submittedName>
</protein>
<comment type="caution">
    <text evidence="2">The sequence shown here is derived from an EMBL/GenBank/DDBJ whole genome shotgun (WGS) entry which is preliminary data.</text>
</comment>
<dbReference type="RefSeq" id="WP_097553880.1">
    <property type="nucleotide sequence ID" value="NZ_PCMW01000033.1"/>
</dbReference>
<keyword evidence="2" id="KW-0378">Hydrolase</keyword>
<dbReference type="EMBL" id="PCMW01000033">
    <property type="protein sequence ID" value="PDS25020.1"/>
    <property type="molecule type" value="Genomic_DNA"/>
</dbReference>
<accession>A0A2H3KWB2</accession>
<feature type="binding site" evidence="1">
    <location>
        <position position="177"/>
    </location>
    <ligand>
        <name>a divalent metal cation</name>
        <dbReference type="ChEBI" id="CHEBI:60240"/>
        <label>1</label>
    </ligand>
</feature>
<dbReference type="Gene3D" id="3.20.20.140">
    <property type="entry name" value="Metal-dependent hydrolases"/>
    <property type="match status" value="1"/>
</dbReference>
<dbReference type="PANTHER" id="PTHR46124:SF3">
    <property type="entry name" value="HYDROLASE"/>
    <property type="match status" value="1"/>
</dbReference>
<dbReference type="Proteomes" id="UP000220828">
    <property type="component" value="Unassembled WGS sequence"/>
</dbReference>
<dbReference type="InterPro" id="IPR032466">
    <property type="entry name" value="Metal_Hydrolase"/>
</dbReference>
<dbReference type="Pfam" id="PF01026">
    <property type="entry name" value="TatD_DNase"/>
    <property type="match status" value="1"/>
</dbReference>
<evidence type="ECO:0000256" key="1">
    <source>
        <dbReference type="PIRSR" id="PIRSR005902-1"/>
    </source>
</evidence>
<gene>
    <name evidence="2" type="ORF">B0A77_06080</name>
</gene>
<sequence length="215" mass="25052">MQLINIHTHYHNNETEVIAVVNQYPMSFDLTISNFTLGIHPWYIIKDRLEQELTVLEKNINHKNCIAIGECGLDKKTNIPFDLQQMVFEKQILLAKKYHKPLILHCVKSFDEIIRYKKLLQIEVPMIVHGFSKNKTVAQTLIKHGFYLSFGHHLLVKKDLENVLQNIALEKIFFETDDQKISIESIYDKAATVLGIKNTDLKEQIYTNFNTIINT</sequence>
<proteinExistence type="predicted"/>
<feature type="binding site" evidence="1">
    <location>
        <position position="105"/>
    </location>
    <ligand>
        <name>a divalent metal cation</name>
        <dbReference type="ChEBI" id="CHEBI:60240"/>
        <label>2</label>
    </ligand>
</feature>
<reference evidence="2 3" key="1">
    <citation type="submission" date="2017-09" db="EMBL/GenBank/DDBJ databases">
        <title>Whole genomes of Flavobacteriaceae.</title>
        <authorList>
            <person name="Stine C."/>
            <person name="Li C."/>
            <person name="Tadesse D."/>
        </authorList>
    </citation>
    <scope>NUCLEOTIDE SEQUENCE [LARGE SCALE GENOMIC DNA]</scope>
    <source>
        <strain evidence="2 3">ATCC 35036</strain>
    </source>
</reference>
<organism evidence="2 3">
    <name type="scientific">Flavobacterium branchiophilum</name>
    <dbReference type="NCBI Taxonomy" id="55197"/>
    <lineage>
        <taxon>Bacteria</taxon>
        <taxon>Pseudomonadati</taxon>
        <taxon>Bacteroidota</taxon>
        <taxon>Flavobacteriia</taxon>
        <taxon>Flavobacteriales</taxon>
        <taxon>Flavobacteriaceae</taxon>
        <taxon>Flavobacterium</taxon>
    </lineage>
</organism>
<evidence type="ECO:0000313" key="3">
    <source>
        <dbReference type="Proteomes" id="UP000220828"/>
    </source>
</evidence>
<feature type="binding site" evidence="1">
    <location>
        <position position="70"/>
    </location>
    <ligand>
        <name>a divalent metal cation</name>
        <dbReference type="ChEBI" id="CHEBI:60240"/>
        <label>1</label>
    </ligand>
</feature>
<dbReference type="GO" id="GO:0046872">
    <property type="term" value="F:metal ion binding"/>
    <property type="evidence" value="ECO:0007669"/>
    <property type="project" value="UniProtKB-KW"/>
</dbReference>
<dbReference type="GO" id="GO:0005829">
    <property type="term" value="C:cytosol"/>
    <property type="evidence" value="ECO:0007669"/>
    <property type="project" value="TreeGrafter"/>
</dbReference>
<keyword evidence="1" id="KW-0479">Metal-binding</keyword>
<dbReference type="AlphaFoldDB" id="A0A2H3KWB2"/>
<dbReference type="PANTHER" id="PTHR46124">
    <property type="entry name" value="D-AMINOACYL-TRNA DEACYLASE"/>
    <property type="match status" value="1"/>
</dbReference>